<dbReference type="GeneID" id="99671792"/>
<feature type="domain" description="Replication-associated protein G2P N-terminal" evidence="1">
    <location>
        <begin position="73"/>
        <end position="196"/>
    </location>
</feature>
<dbReference type="EMBL" id="QRUB01000002">
    <property type="protein sequence ID" value="RGR29290.1"/>
    <property type="molecule type" value="Genomic_DNA"/>
</dbReference>
<dbReference type="AlphaFoldDB" id="A0A412E915"/>
<dbReference type="Proteomes" id="UP000284161">
    <property type="component" value="Unassembled WGS sequence"/>
</dbReference>
<proteinExistence type="predicted"/>
<organism evidence="2 3">
    <name type="scientific">Bacteroides stercoris</name>
    <dbReference type="NCBI Taxonomy" id="46506"/>
    <lineage>
        <taxon>Bacteria</taxon>
        <taxon>Pseudomonadati</taxon>
        <taxon>Bacteroidota</taxon>
        <taxon>Bacteroidia</taxon>
        <taxon>Bacteroidales</taxon>
        <taxon>Bacteroidaceae</taxon>
        <taxon>Bacteroides</taxon>
    </lineage>
</organism>
<gene>
    <name evidence="2" type="ORF">DWY58_04510</name>
</gene>
<dbReference type="Pfam" id="PF05144">
    <property type="entry name" value="Phage_CRI"/>
    <property type="match status" value="1"/>
</dbReference>
<evidence type="ECO:0000259" key="1">
    <source>
        <dbReference type="Pfam" id="PF05144"/>
    </source>
</evidence>
<protein>
    <recommendedName>
        <fullName evidence="1">Replication-associated protein G2P N-terminal domain-containing protein</fullName>
    </recommendedName>
</protein>
<accession>A0A412E915</accession>
<evidence type="ECO:0000313" key="3">
    <source>
        <dbReference type="Proteomes" id="UP000284161"/>
    </source>
</evidence>
<dbReference type="InterPro" id="IPR022686">
    <property type="entry name" value="G2P_N"/>
</dbReference>
<evidence type="ECO:0000313" key="2">
    <source>
        <dbReference type="EMBL" id="RGR29290.1"/>
    </source>
</evidence>
<reference evidence="2 3" key="1">
    <citation type="submission" date="2018-08" db="EMBL/GenBank/DDBJ databases">
        <title>A genome reference for cultivated species of the human gut microbiota.</title>
        <authorList>
            <person name="Zou Y."/>
            <person name="Xue W."/>
            <person name="Luo G."/>
        </authorList>
    </citation>
    <scope>NUCLEOTIDE SEQUENCE [LARGE SCALE GENOMIC DNA]</scope>
    <source>
        <strain evidence="2 3">AF25-6</strain>
    </source>
</reference>
<name>A0A412E915_BACSE</name>
<comment type="caution">
    <text evidence="2">The sequence shown here is derived from an EMBL/GenBank/DDBJ whole genome shotgun (WGS) entry which is preliminary data.</text>
</comment>
<dbReference type="RefSeq" id="WP_050550176.1">
    <property type="nucleotide sequence ID" value="NZ_QRUB01000002.1"/>
</dbReference>
<sequence>MEKIIENGLNKSVLNMVSYDTVIMVLYQQQSDVSFQRSVPQHLDTGSLKTLPYGSDDMKICGTVENLRITVYPEKIVIMGSLCKYLKGNNVQGLSMEETRQAIDFLSQKLCLPLRLARVMRIDVAYNAIVSQNPKEYLNRLGSLSRHDRLEEPDSLYYRQSKTLLHVYDKLKEMKRKREFFDCGFNGNILRIELRFSYGKQDWKRRFGTETVLVDMLLNETFFTNLVKMLYGRYKKIEKVNDVQLDLRVVKGKKDARVFLVAYILKVQGCVPLEKMISEQQKTGRISSRQVDYLRSVISEANSVDQSFIQKSGHIEELDAAFELMRKMYGF</sequence>
<dbReference type="GO" id="GO:0006260">
    <property type="term" value="P:DNA replication"/>
    <property type="evidence" value="ECO:0007669"/>
    <property type="project" value="InterPro"/>
</dbReference>